<reference evidence="1" key="1">
    <citation type="submission" date="2023-07" db="EMBL/GenBank/DDBJ databases">
        <title>draft genome sequence of fig (Ficus carica).</title>
        <authorList>
            <person name="Takahashi T."/>
            <person name="Nishimura K."/>
        </authorList>
    </citation>
    <scope>NUCLEOTIDE SEQUENCE</scope>
</reference>
<evidence type="ECO:0000313" key="2">
    <source>
        <dbReference type="Proteomes" id="UP001187192"/>
    </source>
</evidence>
<gene>
    <name evidence="1" type="ORF">TIFTF001_023279</name>
</gene>
<organism evidence="1 2">
    <name type="scientific">Ficus carica</name>
    <name type="common">Common fig</name>
    <dbReference type="NCBI Taxonomy" id="3494"/>
    <lineage>
        <taxon>Eukaryota</taxon>
        <taxon>Viridiplantae</taxon>
        <taxon>Streptophyta</taxon>
        <taxon>Embryophyta</taxon>
        <taxon>Tracheophyta</taxon>
        <taxon>Spermatophyta</taxon>
        <taxon>Magnoliopsida</taxon>
        <taxon>eudicotyledons</taxon>
        <taxon>Gunneridae</taxon>
        <taxon>Pentapetalae</taxon>
        <taxon>rosids</taxon>
        <taxon>fabids</taxon>
        <taxon>Rosales</taxon>
        <taxon>Moraceae</taxon>
        <taxon>Ficeae</taxon>
        <taxon>Ficus</taxon>
    </lineage>
</organism>
<protein>
    <submittedName>
        <fullName evidence="1">Uncharacterized protein</fullName>
    </submittedName>
</protein>
<name>A0AA88AED5_FICCA</name>
<dbReference type="Gramene" id="FCD_00037033-RA">
    <property type="protein sequence ID" value="FCD_00037033-RA:cds"/>
    <property type="gene ID" value="FCD_00037033"/>
</dbReference>
<comment type="caution">
    <text evidence="1">The sequence shown here is derived from an EMBL/GenBank/DDBJ whole genome shotgun (WGS) entry which is preliminary data.</text>
</comment>
<sequence>MAEVHPAKKLHPKVVVEKLTVPVSSVCTVQSSINASVASVSVIFDPEGTEATPSAEWVDSTFKCFLDSSIPANSSEIPIPLCEQILLENLAMEHKVSNLEAQVSSLQGSQSEITKLKNEMVVQDNQINEKSLKLEKF</sequence>
<evidence type="ECO:0000313" key="1">
    <source>
        <dbReference type="EMBL" id="GMN54149.1"/>
    </source>
</evidence>
<keyword evidence="2" id="KW-1185">Reference proteome</keyword>
<accession>A0AA88AED5</accession>
<dbReference type="EMBL" id="BTGU01000049">
    <property type="protein sequence ID" value="GMN54149.1"/>
    <property type="molecule type" value="Genomic_DNA"/>
</dbReference>
<proteinExistence type="predicted"/>
<dbReference type="AlphaFoldDB" id="A0AA88AED5"/>
<dbReference type="Proteomes" id="UP001187192">
    <property type="component" value="Unassembled WGS sequence"/>
</dbReference>